<feature type="compositionally biased region" description="Basic residues" evidence="7">
    <location>
        <begin position="138"/>
        <end position="152"/>
    </location>
</feature>
<dbReference type="GO" id="GO:0003723">
    <property type="term" value="F:RNA binding"/>
    <property type="evidence" value="ECO:0007669"/>
    <property type="project" value="UniProtKB-UniRule"/>
</dbReference>
<evidence type="ECO:0000256" key="2">
    <source>
        <dbReference type="ARBA" id="ARBA00022664"/>
    </source>
</evidence>
<evidence type="ECO:0000256" key="3">
    <source>
        <dbReference type="ARBA" id="ARBA00022884"/>
    </source>
</evidence>
<dbReference type="GO" id="GO:0061574">
    <property type="term" value="C:ASAP complex"/>
    <property type="evidence" value="ECO:0007669"/>
    <property type="project" value="TreeGrafter"/>
</dbReference>
<proteinExistence type="predicted"/>
<dbReference type="PANTHER" id="PTHR15481">
    <property type="entry name" value="RIBONUCLEIC ACID BINDING PROTEIN S1"/>
    <property type="match status" value="1"/>
</dbReference>
<keyword evidence="10" id="KW-1185">Reference proteome</keyword>
<keyword evidence="3 6" id="KW-0694">RNA-binding</keyword>
<evidence type="ECO:0000256" key="6">
    <source>
        <dbReference type="PROSITE-ProRule" id="PRU00176"/>
    </source>
</evidence>
<feature type="compositionally biased region" description="Low complexity" evidence="7">
    <location>
        <begin position="9"/>
        <end position="39"/>
    </location>
</feature>
<comment type="caution">
    <text evidence="9">The sequence shown here is derived from an EMBL/GenBank/DDBJ whole genome shotgun (WGS) entry which is preliminary data.</text>
</comment>
<feature type="compositionally biased region" description="Basic residues" evidence="7">
    <location>
        <begin position="43"/>
        <end position="58"/>
    </location>
</feature>
<dbReference type="AlphaFoldDB" id="A0AAN5C8J5"/>
<dbReference type="Pfam" id="PF00076">
    <property type="entry name" value="RRM_1"/>
    <property type="match status" value="1"/>
</dbReference>
<keyword evidence="5" id="KW-0539">Nucleus</keyword>
<feature type="non-terminal residue" evidence="9">
    <location>
        <position position="1"/>
    </location>
</feature>
<evidence type="ECO:0000259" key="8">
    <source>
        <dbReference type="PROSITE" id="PS50102"/>
    </source>
</evidence>
<comment type="subcellular location">
    <subcellularLocation>
        <location evidence="1">Nucleus</location>
    </subcellularLocation>
</comment>
<dbReference type="EMBL" id="BTRK01000003">
    <property type="protein sequence ID" value="GMR41658.1"/>
    <property type="molecule type" value="Genomic_DNA"/>
</dbReference>
<dbReference type="GO" id="GO:0005737">
    <property type="term" value="C:cytoplasm"/>
    <property type="evidence" value="ECO:0007669"/>
    <property type="project" value="TreeGrafter"/>
</dbReference>
<dbReference type="Proteomes" id="UP001328107">
    <property type="component" value="Unassembled WGS sequence"/>
</dbReference>
<gene>
    <name evidence="9" type="ORF">PMAYCL1PPCAC_11853</name>
</gene>
<feature type="region of interest" description="Disordered" evidence="7">
    <location>
        <begin position="229"/>
        <end position="298"/>
    </location>
</feature>
<dbReference type="GO" id="GO:0000398">
    <property type="term" value="P:mRNA splicing, via spliceosome"/>
    <property type="evidence" value="ECO:0007669"/>
    <property type="project" value="TreeGrafter"/>
</dbReference>
<evidence type="ECO:0000256" key="1">
    <source>
        <dbReference type="ARBA" id="ARBA00004123"/>
    </source>
</evidence>
<dbReference type="InterPro" id="IPR035979">
    <property type="entry name" value="RBD_domain_sf"/>
</dbReference>
<dbReference type="Gene3D" id="3.30.70.330">
    <property type="match status" value="1"/>
</dbReference>
<feature type="region of interest" description="Disordered" evidence="7">
    <location>
        <begin position="1"/>
        <end position="94"/>
    </location>
</feature>
<feature type="region of interest" description="Disordered" evidence="7">
    <location>
        <begin position="130"/>
        <end position="152"/>
    </location>
</feature>
<protein>
    <recommendedName>
        <fullName evidence="8">RRM domain-containing protein</fullName>
    </recommendedName>
</protein>
<evidence type="ECO:0000313" key="9">
    <source>
        <dbReference type="EMBL" id="GMR41658.1"/>
    </source>
</evidence>
<evidence type="ECO:0000313" key="10">
    <source>
        <dbReference type="Proteomes" id="UP001328107"/>
    </source>
</evidence>
<accession>A0AAN5C8J5</accession>
<feature type="compositionally biased region" description="Basic residues" evidence="7">
    <location>
        <begin position="73"/>
        <end position="94"/>
    </location>
</feature>
<evidence type="ECO:0000256" key="7">
    <source>
        <dbReference type="SAM" id="MobiDB-lite"/>
    </source>
</evidence>
<name>A0AAN5C8J5_9BILA</name>
<dbReference type="CDD" id="cd12365">
    <property type="entry name" value="RRM_RNPS1"/>
    <property type="match status" value="1"/>
</dbReference>
<dbReference type="InterPro" id="IPR034201">
    <property type="entry name" value="RNPS1_RRM"/>
</dbReference>
<dbReference type="InterPro" id="IPR012677">
    <property type="entry name" value="Nucleotide-bd_a/b_plait_sf"/>
</dbReference>
<dbReference type="GO" id="GO:0005654">
    <property type="term" value="C:nucleoplasm"/>
    <property type="evidence" value="ECO:0007669"/>
    <property type="project" value="TreeGrafter"/>
</dbReference>
<evidence type="ECO:0000256" key="5">
    <source>
        <dbReference type="ARBA" id="ARBA00023242"/>
    </source>
</evidence>
<evidence type="ECO:0000256" key="4">
    <source>
        <dbReference type="ARBA" id="ARBA00023187"/>
    </source>
</evidence>
<dbReference type="PANTHER" id="PTHR15481:SF0">
    <property type="entry name" value="LD23870P-RELATED"/>
    <property type="match status" value="1"/>
</dbReference>
<feature type="compositionally biased region" description="Basic residues" evidence="7">
    <location>
        <begin position="285"/>
        <end position="298"/>
    </location>
</feature>
<keyword evidence="4" id="KW-0508">mRNA splicing</keyword>
<keyword evidence="2" id="KW-0507">mRNA processing</keyword>
<dbReference type="SMART" id="SM00360">
    <property type="entry name" value="RRM"/>
    <property type="match status" value="1"/>
</dbReference>
<dbReference type="PROSITE" id="PS50102">
    <property type="entry name" value="RRM"/>
    <property type="match status" value="1"/>
</dbReference>
<dbReference type="SUPFAM" id="SSF54928">
    <property type="entry name" value="RNA-binding domain, RBD"/>
    <property type="match status" value="1"/>
</dbReference>
<organism evidence="9 10">
    <name type="scientific">Pristionchus mayeri</name>
    <dbReference type="NCBI Taxonomy" id="1317129"/>
    <lineage>
        <taxon>Eukaryota</taxon>
        <taxon>Metazoa</taxon>
        <taxon>Ecdysozoa</taxon>
        <taxon>Nematoda</taxon>
        <taxon>Chromadorea</taxon>
        <taxon>Rhabditida</taxon>
        <taxon>Rhabditina</taxon>
        <taxon>Diplogasteromorpha</taxon>
        <taxon>Diplogasteroidea</taxon>
        <taxon>Neodiplogasteridae</taxon>
        <taxon>Pristionchus</taxon>
    </lineage>
</organism>
<feature type="domain" description="RRM" evidence="8">
    <location>
        <begin position="152"/>
        <end position="231"/>
    </location>
</feature>
<sequence>EKEGRKSRSGSSSSSSSSGSSSSGSRSSSSSSSSSSSRSPSPKNKRRASKSPARRSPARRSGGTRRSPSNDRRPRRRSGSPPRRRSPSPPRRRQRRCVSILDFSLYHLLQVKCELFVSIVILMLNISNHTRGRDRAARRSRTRSPRKASPPKKLCVRHLSRNVSKDHLHEIFAIYGALKNCELPSDRNHPHLGRGYGYIEYENVEDAEKAIKHMDGGQIDGQVIQVEITHTPAPVVRRSPPRRSPPRRGYSPKGRRTPPYRGGTGGNNAPLGASRRFGGGGGGRSRSRSPVRRRRSRS</sequence>
<reference evidence="10" key="1">
    <citation type="submission" date="2022-10" db="EMBL/GenBank/DDBJ databases">
        <title>Genome assembly of Pristionchus species.</title>
        <authorList>
            <person name="Yoshida K."/>
            <person name="Sommer R.J."/>
        </authorList>
    </citation>
    <scope>NUCLEOTIDE SEQUENCE [LARGE SCALE GENOMIC DNA]</scope>
    <source>
        <strain evidence="10">RS5460</strain>
    </source>
</reference>
<dbReference type="InterPro" id="IPR000504">
    <property type="entry name" value="RRM_dom"/>
</dbReference>